<dbReference type="SUPFAM" id="SSF54695">
    <property type="entry name" value="POZ domain"/>
    <property type="match status" value="1"/>
</dbReference>
<dbReference type="AlphaFoldDB" id="A0AAN4ZKD8"/>
<keyword evidence="4" id="KW-1185">Reference proteome</keyword>
<evidence type="ECO:0000259" key="2">
    <source>
        <dbReference type="PROSITE" id="PS50097"/>
    </source>
</evidence>
<evidence type="ECO:0000313" key="4">
    <source>
        <dbReference type="Proteomes" id="UP001328107"/>
    </source>
</evidence>
<feature type="non-terminal residue" evidence="3">
    <location>
        <position position="106"/>
    </location>
</feature>
<reference evidence="4" key="1">
    <citation type="submission" date="2022-10" db="EMBL/GenBank/DDBJ databases">
        <title>Genome assembly of Pristionchus species.</title>
        <authorList>
            <person name="Yoshida K."/>
            <person name="Sommer R.J."/>
        </authorList>
    </citation>
    <scope>NUCLEOTIDE SEQUENCE [LARGE SCALE GENOMIC DNA]</scope>
    <source>
        <strain evidence="4">RS5460</strain>
    </source>
</reference>
<organism evidence="3 4">
    <name type="scientific">Pristionchus mayeri</name>
    <dbReference type="NCBI Taxonomy" id="1317129"/>
    <lineage>
        <taxon>Eukaryota</taxon>
        <taxon>Metazoa</taxon>
        <taxon>Ecdysozoa</taxon>
        <taxon>Nematoda</taxon>
        <taxon>Chromadorea</taxon>
        <taxon>Rhabditida</taxon>
        <taxon>Rhabditina</taxon>
        <taxon>Diplogasteromorpha</taxon>
        <taxon>Diplogasteroidea</taxon>
        <taxon>Neodiplogasteridae</taxon>
        <taxon>Pristionchus</taxon>
    </lineage>
</organism>
<proteinExistence type="predicted"/>
<dbReference type="InterPro" id="IPR011333">
    <property type="entry name" value="SKP1/BTB/POZ_sf"/>
</dbReference>
<feature type="repeat" description="HEAT" evidence="1">
    <location>
        <begin position="80"/>
        <end position="106"/>
    </location>
</feature>
<feature type="domain" description="BTB" evidence="2">
    <location>
        <begin position="1"/>
        <end position="57"/>
    </location>
</feature>
<dbReference type="Gene3D" id="3.30.710.10">
    <property type="entry name" value="Potassium Channel Kv1.1, Chain A"/>
    <property type="match status" value="1"/>
</dbReference>
<name>A0AAN4ZKD8_9BILA</name>
<gene>
    <name evidence="3" type="ORF">PMAYCL1PPCAC_08820</name>
</gene>
<dbReference type="PROSITE" id="PS50097">
    <property type="entry name" value="BTB"/>
    <property type="match status" value="1"/>
</dbReference>
<dbReference type="CDD" id="cd18186">
    <property type="entry name" value="BTB_POZ_ZBTB_KLHL-like"/>
    <property type="match status" value="1"/>
</dbReference>
<dbReference type="PANTHER" id="PTHR22744">
    <property type="entry name" value="HELIX LOOP HELIX PROTEIN 21-RELATED"/>
    <property type="match status" value="1"/>
</dbReference>
<sequence>VPVSKEVLGTASDFFSNLFYGDFVEKKTGSFCIKEVNEEHFSWVVKSIIERKWNVTSVEQALSVLSIADRFCMQNVHGRILPILMATKLDSNNEIRVAALKKYVDI</sequence>
<dbReference type="Proteomes" id="UP001328107">
    <property type="component" value="Unassembled WGS sequence"/>
</dbReference>
<dbReference type="InterPro" id="IPR021133">
    <property type="entry name" value="HEAT_type_2"/>
</dbReference>
<feature type="non-terminal residue" evidence="3">
    <location>
        <position position="1"/>
    </location>
</feature>
<dbReference type="InterPro" id="IPR000210">
    <property type="entry name" value="BTB/POZ_dom"/>
</dbReference>
<dbReference type="PANTHER" id="PTHR22744:SF14">
    <property type="entry name" value="BTB DOMAIN-CONTAINING PROTEIN-RELATED"/>
    <property type="match status" value="1"/>
</dbReference>
<dbReference type="Pfam" id="PF00651">
    <property type="entry name" value="BTB"/>
    <property type="match status" value="1"/>
</dbReference>
<protein>
    <recommendedName>
        <fullName evidence="2">BTB domain-containing protein</fullName>
    </recommendedName>
</protein>
<evidence type="ECO:0000256" key="1">
    <source>
        <dbReference type="PROSITE-ProRule" id="PRU00103"/>
    </source>
</evidence>
<dbReference type="EMBL" id="BTRK01000002">
    <property type="protein sequence ID" value="GMR38625.1"/>
    <property type="molecule type" value="Genomic_DNA"/>
</dbReference>
<accession>A0AAN4ZKD8</accession>
<comment type="caution">
    <text evidence="3">The sequence shown here is derived from an EMBL/GenBank/DDBJ whole genome shotgun (WGS) entry which is preliminary data.</text>
</comment>
<dbReference type="PROSITE" id="PS50077">
    <property type="entry name" value="HEAT_REPEAT"/>
    <property type="match status" value="1"/>
</dbReference>
<evidence type="ECO:0000313" key="3">
    <source>
        <dbReference type="EMBL" id="GMR38625.1"/>
    </source>
</evidence>